<name>A0A015J654_RHIIW</name>
<accession>A0A015J654</accession>
<proteinExistence type="predicted"/>
<dbReference type="HOGENOM" id="CLU_1098997_0_0_1"/>
<organism evidence="1 2">
    <name type="scientific">Rhizophagus irregularis (strain DAOM 197198w)</name>
    <name type="common">Glomus intraradices</name>
    <dbReference type="NCBI Taxonomy" id="1432141"/>
    <lineage>
        <taxon>Eukaryota</taxon>
        <taxon>Fungi</taxon>
        <taxon>Fungi incertae sedis</taxon>
        <taxon>Mucoromycota</taxon>
        <taxon>Glomeromycotina</taxon>
        <taxon>Glomeromycetes</taxon>
        <taxon>Glomerales</taxon>
        <taxon>Glomeraceae</taxon>
        <taxon>Rhizophagus</taxon>
    </lineage>
</organism>
<evidence type="ECO:0000313" key="2">
    <source>
        <dbReference type="Proteomes" id="UP000022910"/>
    </source>
</evidence>
<reference evidence="1 2" key="1">
    <citation type="submission" date="2014-02" db="EMBL/GenBank/DDBJ databases">
        <title>Single nucleus genome sequencing reveals high similarity among nuclei of an endomycorrhizal fungus.</title>
        <authorList>
            <person name="Lin K."/>
            <person name="Geurts R."/>
            <person name="Zhang Z."/>
            <person name="Limpens E."/>
            <person name="Saunders D.G."/>
            <person name="Mu D."/>
            <person name="Pang E."/>
            <person name="Cao H."/>
            <person name="Cha H."/>
            <person name="Lin T."/>
            <person name="Zhou Q."/>
            <person name="Shang Y."/>
            <person name="Li Y."/>
            <person name="Ivanov S."/>
            <person name="Sharma T."/>
            <person name="Velzen R.V."/>
            <person name="Ruijter N.D."/>
            <person name="Aanen D.K."/>
            <person name="Win J."/>
            <person name="Kamoun S."/>
            <person name="Bisseling T."/>
            <person name="Huang S."/>
        </authorList>
    </citation>
    <scope>NUCLEOTIDE SEQUENCE [LARGE SCALE GENOMIC DNA]</scope>
    <source>
        <strain evidence="2">DAOM197198w</strain>
    </source>
</reference>
<sequence>MSHFKSKIDFMIEEYLVDAGKYYAQKNERRASTSELEDYKKTFSNKVNKYVKEFEDEVSEKLKNKDWDKEFNKLKNKEDISKDKWIRQARSLYIEKLYSHIWKSLKKSFLSKYNKEPQEKDLIEFPKIAAVYFYRKVLGSLRKGSVIKESKRENSKNAAPNGVITRYGFHGEKRESVDLLINHHHDRVNKLVKGKNGASSFNHDPQKIRPKSLNPFLQIIKQGNDSQKTIAKRLSEGGNERENIKARKINKDL</sequence>
<dbReference type="AlphaFoldDB" id="A0A015J654"/>
<comment type="caution">
    <text evidence="1">The sequence shown here is derived from an EMBL/GenBank/DDBJ whole genome shotgun (WGS) entry which is preliminary data.</text>
</comment>
<keyword evidence="2" id="KW-1185">Reference proteome</keyword>
<dbReference type="EMBL" id="JEMT01024802">
    <property type="protein sequence ID" value="EXX62220.1"/>
    <property type="molecule type" value="Genomic_DNA"/>
</dbReference>
<evidence type="ECO:0000313" key="1">
    <source>
        <dbReference type="EMBL" id="EXX62220.1"/>
    </source>
</evidence>
<protein>
    <submittedName>
        <fullName evidence="1">Uncharacterized protein</fullName>
    </submittedName>
</protein>
<gene>
    <name evidence="1" type="ORF">RirG_163810</name>
</gene>
<dbReference type="Proteomes" id="UP000022910">
    <property type="component" value="Unassembled WGS sequence"/>
</dbReference>